<dbReference type="Pfam" id="PF00149">
    <property type="entry name" value="Metallophos"/>
    <property type="match status" value="1"/>
</dbReference>
<dbReference type="RefSeq" id="WP_323578830.1">
    <property type="nucleotide sequence ID" value="NZ_JAYGJQ010000003.1"/>
</dbReference>
<organism evidence="5 6">
    <name type="scientific">Bacteriovorax antarcticus</name>
    <dbReference type="NCBI Taxonomy" id="3088717"/>
    <lineage>
        <taxon>Bacteria</taxon>
        <taxon>Pseudomonadati</taxon>
        <taxon>Bdellovibrionota</taxon>
        <taxon>Bacteriovoracia</taxon>
        <taxon>Bacteriovoracales</taxon>
        <taxon>Bacteriovoracaceae</taxon>
        <taxon>Bacteriovorax</taxon>
    </lineage>
</organism>
<feature type="transmembrane region" description="Helical" evidence="3">
    <location>
        <begin position="6"/>
        <end position="24"/>
    </location>
</feature>
<evidence type="ECO:0000256" key="2">
    <source>
        <dbReference type="ARBA" id="ARBA00022801"/>
    </source>
</evidence>
<evidence type="ECO:0000259" key="4">
    <source>
        <dbReference type="Pfam" id="PF00149"/>
    </source>
</evidence>
<keyword evidence="3" id="KW-1133">Transmembrane helix</keyword>
<comment type="caution">
    <text evidence="5">The sequence shown here is derived from an EMBL/GenBank/DDBJ whole genome shotgun (WGS) entry which is preliminary data.</text>
</comment>
<protein>
    <submittedName>
        <fullName evidence="5">Metallophosphoesterase</fullName>
    </submittedName>
</protein>
<evidence type="ECO:0000313" key="5">
    <source>
        <dbReference type="EMBL" id="MEA9358429.1"/>
    </source>
</evidence>
<keyword evidence="3" id="KW-0812">Transmembrane</keyword>
<feature type="transmembrane region" description="Helical" evidence="3">
    <location>
        <begin position="68"/>
        <end position="92"/>
    </location>
</feature>
<dbReference type="SUPFAM" id="SSF56300">
    <property type="entry name" value="Metallo-dependent phosphatases"/>
    <property type="match status" value="1"/>
</dbReference>
<keyword evidence="6" id="KW-1185">Reference proteome</keyword>
<dbReference type="PANTHER" id="PTHR31302">
    <property type="entry name" value="TRANSMEMBRANE PROTEIN WITH METALLOPHOSPHOESTERASE DOMAIN-RELATED"/>
    <property type="match status" value="1"/>
</dbReference>
<dbReference type="CDD" id="cd07385">
    <property type="entry name" value="MPP_YkuE_C"/>
    <property type="match status" value="1"/>
</dbReference>
<dbReference type="InterPro" id="IPR051158">
    <property type="entry name" value="Metallophosphoesterase_sf"/>
</dbReference>
<name>A0ABU5VZE8_9BACT</name>
<dbReference type="InterPro" id="IPR029052">
    <property type="entry name" value="Metallo-depent_PP-like"/>
</dbReference>
<dbReference type="Gene3D" id="3.60.21.10">
    <property type="match status" value="1"/>
</dbReference>
<feature type="transmembrane region" description="Helical" evidence="3">
    <location>
        <begin position="36"/>
        <end position="56"/>
    </location>
</feature>
<keyword evidence="3" id="KW-0472">Membrane</keyword>
<dbReference type="Proteomes" id="UP001302274">
    <property type="component" value="Unassembled WGS sequence"/>
</dbReference>
<keyword evidence="2" id="KW-0378">Hydrolase</keyword>
<gene>
    <name evidence="5" type="ORF">SHI21_19490</name>
</gene>
<proteinExistence type="predicted"/>
<sequence length="391" mass="44340">MTILPTILSGLLSIVLWFYIRNTIKRNIADVFKIKNIWLYVFDILFIYCAFFRFIYRLQNSFIHGSSFYFLMNLSYVLLGLIGLVVIMCIILDISNLAEKWMGKPNVPESDNSRRNFLKKNLILTGLGSATLVTGVGFHNSFEPKIVKVNIPLPPDHKNLNGLKIVQLSDMHIGPTLKKDFCEILVKEVNALNPDIIAITGDSIDGEVKFLKDDMAPFLNLKARLGVYYITGNHEYYWYANEWIEWARTSGLNPLINENVKLNYNNTDFYLAGVNDPSADKLDKDNASDPKKAAFGIPKEAYKILLAHQPKSCFKACKEGFHTQLSGHTHGGQGFPWSILVYLIQPYVRGLNVHEGMNLYVHSGTGFWGPPNRFMINSEIAEIVFTSSEKV</sequence>
<dbReference type="PANTHER" id="PTHR31302:SF31">
    <property type="entry name" value="PHOSPHODIESTERASE YAEI"/>
    <property type="match status" value="1"/>
</dbReference>
<feature type="domain" description="Calcineurin-like phosphoesterase" evidence="4">
    <location>
        <begin position="163"/>
        <end position="331"/>
    </location>
</feature>
<dbReference type="EMBL" id="JAYGJQ010000003">
    <property type="protein sequence ID" value="MEA9358429.1"/>
    <property type="molecule type" value="Genomic_DNA"/>
</dbReference>
<evidence type="ECO:0000256" key="1">
    <source>
        <dbReference type="ARBA" id="ARBA00022723"/>
    </source>
</evidence>
<feature type="transmembrane region" description="Helical" evidence="3">
    <location>
        <begin position="122"/>
        <end position="142"/>
    </location>
</feature>
<evidence type="ECO:0000313" key="6">
    <source>
        <dbReference type="Proteomes" id="UP001302274"/>
    </source>
</evidence>
<reference evidence="5 6" key="1">
    <citation type="submission" date="2023-11" db="EMBL/GenBank/DDBJ databases">
        <title>A Novel Polar Bacteriovorax (B. antarcticus) Isolated from the Biocrust in Antarctica.</title>
        <authorList>
            <person name="Mun W."/>
            <person name="Choi S.Y."/>
            <person name="Mitchell R.J."/>
        </authorList>
    </citation>
    <scope>NUCLEOTIDE SEQUENCE [LARGE SCALE GENOMIC DNA]</scope>
    <source>
        <strain evidence="5 6">PP10</strain>
    </source>
</reference>
<keyword evidence="1" id="KW-0479">Metal-binding</keyword>
<dbReference type="InterPro" id="IPR004843">
    <property type="entry name" value="Calcineurin-like_PHP"/>
</dbReference>
<evidence type="ECO:0000256" key="3">
    <source>
        <dbReference type="SAM" id="Phobius"/>
    </source>
</evidence>
<accession>A0ABU5VZE8</accession>